<comment type="caution">
    <text evidence="1">The sequence shown here is derived from an EMBL/GenBank/DDBJ whole genome shotgun (WGS) entry which is preliminary data.</text>
</comment>
<accession>A0A511DRB6</accession>
<evidence type="ECO:0000313" key="1">
    <source>
        <dbReference type="EMBL" id="GEL25598.1"/>
    </source>
</evidence>
<keyword evidence="2" id="KW-1185">Reference proteome</keyword>
<dbReference type="InterPro" id="IPR023847">
    <property type="entry name" value="MSMEG0572"/>
</dbReference>
<sequence>MAQIIGARAQAGDAIVDYDEKLFDDIQANPGEKAYVFMHTVPYEGSVGFVNMLTCTRINRKGFDTSLVLYGPAVLMGSATRGFPNVGDEAFPGHMNYNNQLQTFMKEGGKVLACRFAMAALYGMRETDLIEGIVPIHPLDVLDCTLTARREGALVMQTWTL</sequence>
<dbReference type="EMBL" id="BJVJ01000058">
    <property type="protein sequence ID" value="GEL25598.1"/>
    <property type="molecule type" value="Genomic_DNA"/>
</dbReference>
<dbReference type="InterPro" id="IPR027396">
    <property type="entry name" value="DsrEFH-like"/>
</dbReference>
<dbReference type="Proteomes" id="UP000321685">
    <property type="component" value="Unassembled WGS sequence"/>
</dbReference>
<dbReference type="GO" id="GO:0016787">
    <property type="term" value="F:hydrolase activity"/>
    <property type="evidence" value="ECO:0007669"/>
    <property type="project" value="UniProtKB-KW"/>
</dbReference>
<dbReference type="Gene3D" id="3.40.1260.10">
    <property type="entry name" value="DsrEFH-like"/>
    <property type="match status" value="1"/>
</dbReference>
<evidence type="ECO:0000313" key="2">
    <source>
        <dbReference type="Proteomes" id="UP000321685"/>
    </source>
</evidence>
<dbReference type="AlphaFoldDB" id="A0A511DRB6"/>
<reference evidence="1 2" key="1">
    <citation type="submission" date="2019-07" db="EMBL/GenBank/DDBJ databases">
        <title>Whole genome shotgun sequence of Pseudonocardia sulfidoxydans NBRC 16205.</title>
        <authorList>
            <person name="Hosoyama A."/>
            <person name="Uohara A."/>
            <person name="Ohji S."/>
            <person name="Ichikawa N."/>
        </authorList>
    </citation>
    <scope>NUCLEOTIDE SEQUENCE [LARGE SCALE GENOMIC DNA]</scope>
    <source>
        <strain evidence="1 2">NBRC 16205</strain>
    </source>
</reference>
<dbReference type="SUPFAM" id="SSF75169">
    <property type="entry name" value="DsrEFH-like"/>
    <property type="match status" value="1"/>
</dbReference>
<proteinExistence type="predicted"/>
<dbReference type="RefSeq" id="WP_222596368.1">
    <property type="nucleotide sequence ID" value="NZ_BJVJ01000058.1"/>
</dbReference>
<gene>
    <name evidence="1" type="ORF">PSU4_45520</name>
</gene>
<organism evidence="1 2">
    <name type="scientific">Pseudonocardia sulfidoxydans NBRC 16205</name>
    <dbReference type="NCBI Taxonomy" id="1223511"/>
    <lineage>
        <taxon>Bacteria</taxon>
        <taxon>Bacillati</taxon>
        <taxon>Actinomycetota</taxon>
        <taxon>Actinomycetes</taxon>
        <taxon>Pseudonocardiales</taxon>
        <taxon>Pseudonocardiaceae</taxon>
        <taxon>Pseudonocardia</taxon>
    </lineage>
</organism>
<name>A0A511DRB6_9PSEU</name>
<dbReference type="NCBIfam" id="TIGR04044">
    <property type="entry name" value="MSMEG_0572_fam"/>
    <property type="match status" value="1"/>
</dbReference>
<keyword evidence="1" id="KW-0378">Hydrolase</keyword>
<protein>
    <submittedName>
        <fullName evidence="1">GTP cyclohydrolase II</fullName>
    </submittedName>
</protein>